<comment type="caution">
    <text evidence="1">The sequence shown here is derived from an EMBL/GenBank/DDBJ whole genome shotgun (WGS) entry which is preliminary data.</text>
</comment>
<evidence type="ECO:0000313" key="1">
    <source>
        <dbReference type="EMBL" id="KAH7548019.1"/>
    </source>
</evidence>
<proteinExistence type="predicted"/>
<accession>A0ABQ8H3Y9</accession>
<organism evidence="1 2">
    <name type="scientific">Xanthoceras sorbifolium</name>
    <dbReference type="NCBI Taxonomy" id="99658"/>
    <lineage>
        <taxon>Eukaryota</taxon>
        <taxon>Viridiplantae</taxon>
        <taxon>Streptophyta</taxon>
        <taxon>Embryophyta</taxon>
        <taxon>Tracheophyta</taxon>
        <taxon>Spermatophyta</taxon>
        <taxon>Magnoliopsida</taxon>
        <taxon>eudicotyledons</taxon>
        <taxon>Gunneridae</taxon>
        <taxon>Pentapetalae</taxon>
        <taxon>rosids</taxon>
        <taxon>malvids</taxon>
        <taxon>Sapindales</taxon>
        <taxon>Sapindaceae</taxon>
        <taxon>Xanthoceroideae</taxon>
        <taxon>Xanthoceras</taxon>
    </lineage>
</organism>
<sequence>MKATLRIRGTIEYTAPEYGLGSEVSTHGDVYSYWSLLLEMMTRKKPTDLIFEGDLNLHNFVRMALPDRVMKIVDPILINEEVTAPNNHRMMSQARNNMKKECLISVVRIGVACSMESPQDRMSITHITSELQSLRNIILQPARTRFK</sequence>
<name>A0ABQ8H3Y9_9ROSI</name>
<dbReference type="InterPro" id="IPR011009">
    <property type="entry name" value="Kinase-like_dom_sf"/>
</dbReference>
<keyword evidence="2" id="KW-1185">Reference proteome</keyword>
<protein>
    <submittedName>
        <fullName evidence="1">Uncharacterized protein</fullName>
    </submittedName>
</protein>
<evidence type="ECO:0000313" key="2">
    <source>
        <dbReference type="Proteomes" id="UP000827721"/>
    </source>
</evidence>
<dbReference type="InterPro" id="IPR051564">
    <property type="entry name" value="LRR_receptor-like_kinase"/>
</dbReference>
<reference evidence="1 2" key="1">
    <citation type="submission" date="2021-02" db="EMBL/GenBank/DDBJ databases">
        <title>Plant Genome Project.</title>
        <authorList>
            <person name="Zhang R.-G."/>
        </authorList>
    </citation>
    <scope>NUCLEOTIDE SEQUENCE [LARGE SCALE GENOMIC DNA]</scope>
    <source>
        <tissue evidence="1">Leaves</tissue>
    </source>
</reference>
<dbReference type="EMBL" id="JAFEMO010000014">
    <property type="protein sequence ID" value="KAH7548019.1"/>
    <property type="molecule type" value="Genomic_DNA"/>
</dbReference>
<dbReference type="Gene3D" id="1.10.510.10">
    <property type="entry name" value="Transferase(Phosphotransferase) domain 1"/>
    <property type="match status" value="1"/>
</dbReference>
<dbReference type="PANTHER" id="PTHR48055">
    <property type="entry name" value="LEUCINE-RICH REPEAT RECEPTOR PROTEIN KINASE EMS1"/>
    <property type="match status" value="1"/>
</dbReference>
<dbReference type="Proteomes" id="UP000827721">
    <property type="component" value="Unassembled WGS sequence"/>
</dbReference>
<dbReference type="PANTHER" id="PTHR48055:SF55">
    <property type="entry name" value="PROTEIN KINASE DOMAIN-CONTAINING PROTEIN"/>
    <property type="match status" value="1"/>
</dbReference>
<dbReference type="SUPFAM" id="SSF56112">
    <property type="entry name" value="Protein kinase-like (PK-like)"/>
    <property type="match status" value="1"/>
</dbReference>
<gene>
    <name evidence="1" type="ORF">JRO89_XS14G0055500</name>
</gene>